<reference evidence="1 2" key="1">
    <citation type="journal article" date="2023" name="Hortic Res">
        <title>Pangenome of water caltrop reveals structural variations and asymmetric subgenome divergence after allopolyploidization.</title>
        <authorList>
            <person name="Zhang X."/>
            <person name="Chen Y."/>
            <person name="Wang L."/>
            <person name="Yuan Y."/>
            <person name="Fang M."/>
            <person name="Shi L."/>
            <person name="Lu R."/>
            <person name="Comes H.P."/>
            <person name="Ma Y."/>
            <person name="Chen Y."/>
            <person name="Huang G."/>
            <person name="Zhou Y."/>
            <person name="Zheng Z."/>
            <person name="Qiu Y."/>
        </authorList>
    </citation>
    <scope>NUCLEOTIDE SEQUENCE [LARGE SCALE GENOMIC DNA]</scope>
    <source>
        <strain evidence="1">F231</strain>
    </source>
</reference>
<dbReference type="PANTHER" id="PTHR12029">
    <property type="entry name" value="RNA METHYLTRANSFERASE"/>
    <property type="match status" value="1"/>
</dbReference>
<evidence type="ECO:0000313" key="2">
    <source>
        <dbReference type="Proteomes" id="UP001346149"/>
    </source>
</evidence>
<comment type="caution">
    <text evidence="1">The sequence shown here is derived from an EMBL/GenBank/DDBJ whole genome shotgun (WGS) entry which is preliminary data.</text>
</comment>
<accession>A0AAN7MU34</accession>
<gene>
    <name evidence="1" type="ORF">SAY86_000278</name>
</gene>
<keyword evidence="2" id="KW-1185">Reference proteome</keyword>
<dbReference type="GO" id="GO:0030488">
    <property type="term" value="P:tRNA methylation"/>
    <property type="evidence" value="ECO:0007669"/>
    <property type="project" value="TreeGrafter"/>
</dbReference>
<dbReference type="AlphaFoldDB" id="A0AAN7MU34"/>
<dbReference type="Proteomes" id="UP001346149">
    <property type="component" value="Unassembled WGS sequence"/>
</dbReference>
<proteinExistence type="predicted"/>
<dbReference type="InterPro" id="IPR045330">
    <property type="entry name" value="TRM3/TARBP1"/>
</dbReference>
<protein>
    <submittedName>
        <fullName evidence="1">Uncharacterized protein</fullName>
    </submittedName>
</protein>
<dbReference type="EMBL" id="JAXQNO010000002">
    <property type="protein sequence ID" value="KAK4802075.1"/>
    <property type="molecule type" value="Genomic_DNA"/>
</dbReference>
<dbReference type="PANTHER" id="PTHR12029:SF11">
    <property type="entry name" value="METHYLTRANSFERASE TARBP1-RELATED"/>
    <property type="match status" value="1"/>
</dbReference>
<name>A0AAN7MU34_TRANT</name>
<organism evidence="1 2">
    <name type="scientific">Trapa natans</name>
    <name type="common">Water chestnut</name>
    <dbReference type="NCBI Taxonomy" id="22666"/>
    <lineage>
        <taxon>Eukaryota</taxon>
        <taxon>Viridiplantae</taxon>
        <taxon>Streptophyta</taxon>
        <taxon>Embryophyta</taxon>
        <taxon>Tracheophyta</taxon>
        <taxon>Spermatophyta</taxon>
        <taxon>Magnoliopsida</taxon>
        <taxon>eudicotyledons</taxon>
        <taxon>Gunneridae</taxon>
        <taxon>Pentapetalae</taxon>
        <taxon>rosids</taxon>
        <taxon>malvids</taxon>
        <taxon>Myrtales</taxon>
        <taxon>Lythraceae</taxon>
        <taxon>Trapa</taxon>
    </lineage>
</organism>
<sequence>MKSDMSMASLVSSVSNSLRKIPPSAVPSLLDCVLASVGASPSSLFASLLDVFHVIIEDVEGEGEKWDAGRCDYTVSFVEALCHLMKRFGATSDALESYIWIAFIPLMKCFHAFDREILNQISESFFRFVGETNSWSTVELILVPFLLRSTAISTRMVQNSGLHLPKLGSLPERSSNFTNDPVVESGNGAASCGPLVLPIACQILAQILDAVLESERPLPVSDCILNNAYDLKTFAGKLVLDLCLVSEQLLLSSSEHRSCAIRLLLPTIFKAYSYHPHIEVSSPPQTIIYSRKAFIEKIWNCCKTMFSLGNVERRDAYCVLSLCLSFSPYGDEFYHAEMNFHSGEFDIRDDKEFWGEIKRGLVGKEGYVRKQSLHILKMVLGIHKVNQIQDDISDNKIRETHQNARVMTKREIWADKEARSLGVESARKSIENNYLDSRQSWEAFILLYEMLEEYGTHLVEAAWKHQILSVLRFCRSHDNYGTDEDILQHLPMYGGFSTWLSILWDRGFQHDNPQVRCLILESFVGIEWNKFGICVKALPESFIFGPLMQGLNDPIHHEDFGTKGVYSSIAINGASQFLHQYTSHLSNREKQIAFLFKLASISKQQSFGRAGLMALSECIASVGQQIRIDTDKLQVENSTTCALPSDLSNLLDALRYVVESCKQHFNPKYRLQVCDRILETASSVICSFTLPLQALLHFIGSFPREFVVYGGSLRPKLQTWLSDCHKEQCSNNCTGDRLKLLTSLIEFPGQFVCSQNSISASFTCDDGDLSAWESEAKKWVLALFLVAEGEYHLEPLLMFIKSHCALLKQESIAEGVPVKYLILVMSLLQELQEMHERNFRFGNSSGIESAYNSPDTLDSIHLMESPVIHEKFAYIFTCILEEMVSYANRSCSIFWLTFTMIDSQLPGSVRGKLGGPSQRRLSSALTTVVLQAIMSVRAVSSVSLWCSKVNCNAPLSFTFNFLWDFLWRTISASTCHSEMEAELRLAAYEALAPALKTLVLAFSDLASDIMWDKDKESSIQKPEDRPLLDSLVLTFVQNVNDLLGVKYLARTRRAILMNWKVTTLF</sequence>
<evidence type="ECO:0000313" key="1">
    <source>
        <dbReference type="EMBL" id="KAK4802075.1"/>
    </source>
</evidence>
<dbReference type="GO" id="GO:0016423">
    <property type="term" value="F:tRNA (guanine) methyltransferase activity"/>
    <property type="evidence" value="ECO:0007669"/>
    <property type="project" value="TreeGrafter"/>
</dbReference>